<name>A0A8A3S328_9EURY</name>
<evidence type="ECO:0000313" key="2">
    <source>
        <dbReference type="EMBL" id="QSZ66151.1"/>
    </source>
</evidence>
<dbReference type="RefSeq" id="WP_265581461.1">
    <property type="nucleotide sequence ID" value="NZ_CP036172.1"/>
</dbReference>
<keyword evidence="2" id="KW-0547">Nucleotide-binding</keyword>
<dbReference type="Proteomes" id="UP001042704">
    <property type="component" value="Chromosome"/>
</dbReference>
<keyword evidence="2" id="KW-0067">ATP-binding</keyword>
<feature type="region of interest" description="Disordered" evidence="1">
    <location>
        <begin position="1240"/>
        <end position="1261"/>
    </location>
</feature>
<organism evidence="2 3">
    <name type="scientific">Methanofollis aquaemaris</name>
    <dbReference type="NCBI Taxonomy" id="126734"/>
    <lineage>
        <taxon>Archaea</taxon>
        <taxon>Methanobacteriati</taxon>
        <taxon>Methanobacteriota</taxon>
        <taxon>Stenosarchaea group</taxon>
        <taxon>Methanomicrobia</taxon>
        <taxon>Methanomicrobiales</taxon>
        <taxon>Methanomicrobiaceae</taxon>
        <taxon>Methanofollis</taxon>
    </lineage>
</organism>
<gene>
    <name evidence="2" type="ORF">RJ40_00865</name>
</gene>
<proteinExistence type="predicted"/>
<dbReference type="KEGG" id="maqe:RJ40_00865"/>
<reference evidence="2" key="2">
    <citation type="submission" date="2019-02" db="EMBL/GenBank/DDBJ databases">
        <authorList>
            <person name="Chen S.-C."/>
            <person name="Chien H.-H."/>
            <person name="Lai M.-C."/>
        </authorList>
    </citation>
    <scope>NUCLEOTIDE SEQUENCE</scope>
    <source>
        <strain evidence="2">N2F9704</strain>
    </source>
</reference>
<reference evidence="2" key="1">
    <citation type="journal article" date="2001" name="Int. J. Syst. Evol. Microbiol.">
        <title>Methanofollis aquaemaris sp. nov., a methanogen isolated from an aquaculture fish pond.</title>
        <authorList>
            <person name="Lai M.C."/>
            <person name="Chen S.C."/>
        </authorList>
    </citation>
    <scope>NUCLEOTIDE SEQUENCE</scope>
    <source>
        <strain evidence="2">N2F9704</strain>
    </source>
</reference>
<dbReference type="GeneID" id="76422860"/>
<dbReference type="GO" id="GO:0005524">
    <property type="term" value="F:ATP binding"/>
    <property type="evidence" value="ECO:0007669"/>
    <property type="project" value="UniProtKB-KW"/>
</dbReference>
<dbReference type="Gene3D" id="3.30.565.10">
    <property type="entry name" value="Histidine kinase-like ATPase, C-terminal domain"/>
    <property type="match status" value="1"/>
</dbReference>
<keyword evidence="3" id="KW-1185">Reference proteome</keyword>
<sequence>MANKIFPPYFEKISQNASQIWEKLEADEQIAAPWWQLFKQIQSPRHVLSELLQNADDAGARSAEVRIEEGTFIFEHDGEDFNEDQFASLCRFGFSNKRNLHTIGFRGIGFKSTFSLGDIVDLLTPSISVRYYSRRFTEPVWINNAPSTPRTRISIRLRDEHVLQEIQKSLEEWANSRLSLLFFQNVGSLTISGKEITRTVIGEGPVKGSERIRLSSGDEKEIIHITSPLEEFPAEAIEEIQRERMAGDQEFSLPPCKVEIVVGVPGPQNLYVVLPTDKETRMPFSVNAPFVQDPARMGIKDPSISPTNRWLLERVGRLVAESMSEWLGNEQCDLSERAEAYRLLPAHREWVNGCDVIICSVISEYLERSPILLASDGSLVKTCFVPPYPLYEIWDPENIAIFAGKDYTAILSRTIRSDYRERLEKWGLLAINNDSEIVEWFKTHTVPRPAEDDQIVLLWAYVIRYYRGYYPDKLDIIPVGGLDRLYPPNRVVRVGDSIRGLSEDDTEFLSNYLHFIDQSFIRKVTEQLKNPKADNNWAISEVLSREKLEKDSSEKVLIERAYDGLLKDRKNLIRFALVTGFLNTDVPKGFFYVTQDGRIHQVEDDLALDPQGYLAEILPEDYRTSHILHEDYLAGLDPDKRRKWIGWAQSTKSGLKSFVGIEEKSKTIYGKTRFLESLKALGGREPGEKEYPIQRKVFIFTDYDFRPDVLDQIERFCESLSEDKKPLAWFKILDLIASDPMRSWKNQLHATFSQQGRSHDHPLPCGNLPASWIRRLAKIRCLQDTDDIPREPHELLMRNVQTEALMGVEPFVRHEYDTKELHDLLLALGVRNTPGSPNSVLDRIKIFSGHDDPPEYELIKLYERLDRLLKYCTPDEVGHVQRYFGEHRMIFTRERTWAYPHEVFRTIPCAEMPGIFVVLPALRDLPLWSRIGVAHEPTIDILIGQLDNLESGSSVEAADRNRIRMILSRAPHRVWNETGHWLSLDAIWKPVSAFSYFLSKNLAGGVDALFPQVKGITADMRMVDNQDITTLISASELKDLQSALSLRVSNLVEDGPSEGDRPWMTTLGKLLKRVTYENTDEEQEIQGMGVRLSETVWKPVSDIRVMPYLCGSPAGREQTPEVFWDDRVLYLCKLSPGRLLRVVPTELRKACSVQAVADAIVYCYDRDPVIVSEYCEANFTLLPEAREPLISQPPVPAGGKTALDPQEGILHLAPVQSANSGCFSAETEEQEVTLEPELQTAPIADKHPSHTPSLATGGGDRPQRCSLIEIFAEQYHYQRAQSNGHFTHSDGSWIQRCDGPFQWEILSSDGNVLGRLWIEDGILRRGIEMPAEVWGMIEKDPKKSAVLFRAEDDGVDVISGTALLTGIKHKDLDLLLAKYRLRRINE</sequence>
<dbReference type="EMBL" id="CP036172">
    <property type="protein sequence ID" value="QSZ66151.1"/>
    <property type="molecule type" value="Genomic_DNA"/>
</dbReference>
<dbReference type="InterPro" id="IPR036890">
    <property type="entry name" value="HATPase_C_sf"/>
</dbReference>
<accession>A0A8A3S328</accession>
<dbReference type="SUPFAM" id="SSF55874">
    <property type="entry name" value="ATPase domain of HSP90 chaperone/DNA topoisomerase II/histidine kinase"/>
    <property type="match status" value="1"/>
</dbReference>
<dbReference type="NCBIfam" id="NF047352">
    <property type="entry name" value="P_loop_sacsin"/>
    <property type="match status" value="1"/>
</dbReference>
<evidence type="ECO:0000313" key="3">
    <source>
        <dbReference type="Proteomes" id="UP001042704"/>
    </source>
</evidence>
<protein>
    <submittedName>
        <fullName evidence="2">ATP-binding protein</fullName>
    </submittedName>
</protein>
<evidence type="ECO:0000256" key="1">
    <source>
        <dbReference type="SAM" id="MobiDB-lite"/>
    </source>
</evidence>